<dbReference type="SMART" id="SM01260">
    <property type="entry name" value="LANC_like"/>
    <property type="match status" value="1"/>
</dbReference>
<dbReference type="PANTHER" id="PTHR12736:SF7">
    <property type="entry name" value="LANC-LIKE PROTEIN 3"/>
    <property type="match status" value="1"/>
</dbReference>
<comment type="caution">
    <text evidence="3">The sequence shown here is derived from an EMBL/GenBank/DDBJ whole genome shotgun (WGS) entry which is preliminary data.</text>
</comment>
<feature type="binding site" evidence="2">
    <location>
        <position position="290"/>
    </location>
    <ligand>
        <name>Zn(2+)</name>
        <dbReference type="ChEBI" id="CHEBI:29105"/>
    </ligand>
</feature>
<organism evidence="3 4">
    <name type="scientific">Lymnaea stagnalis</name>
    <name type="common">Great pond snail</name>
    <name type="synonym">Helix stagnalis</name>
    <dbReference type="NCBI Taxonomy" id="6523"/>
    <lineage>
        <taxon>Eukaryota</taxon>
        <taxon>Metazoa</taxon>
        <taxon>Spiralia</taxon>
        <taxon>Lophotrochozoa</taxon>
        <taxon>Mollusca</taxon>
        <taxon>Gastropoda</taxon>
        <taxon>Heterobranchia</taxon>
        <taxon>Euthyneura</taxon>
        <taxon>Panpulmonata</taxon>
        <taxon>Hygrophila</taxon>
        <taxon>Lymnaeoidea</taxon>
        <taxon>Lymnaeidae</taxon>
        <taxon>Lymnaea</taxon>
    </lineage>
</organism>
<name>A0AAV2I0T4_LYMST</name>
<evidence type="ECO:0000313" key="3">
    <source>
        <dbReference type="EMBL" id="CAL1538923.1"/>
    </source>
</evidence>
<accession>A0AAV2I0T4</accession>
<dbReference type="SUPFAM" id="SSF158745">
    <property type="entry name" value="LanC-like"/>
    <property type="match status" value="1"/>
</dbReference>
<feature type="binding site" evidence="2">
    <location>
        <position position="336"/>
    </location>
    <ligand>
        <name>Zn(2+)</name>
        <dbReference type="ChEBI" id="CHEBI:29105"/>
    </ligand>
</feature>
<dbReference type="PRINTS" id="PR01950">
    <property type="entry name" value="LANCSUPER"/>
</dbReference>
<dbReference type="GO" id="GO:0005975">
    <property type="term" value="P:carbohydrate metabolic process"/>
    <property type="evidence" value="ECO:0007669"/>
    <property type="project" value="InterPro"/>
</dbReference>
<dbReference type="AlphaFoldDB" id="A0AAV2I0T4"/>
<dbReference type="Gene3D" id="1.50.10.10">
    <property type="match status" value="1"/>
</dbReference>
<dbReference type="PANTHER" id="PTHR12736">
    <property type="entry name" value="LANC-LIKE PROTEIN"/>
    <property type="match status" value="1"/>
</dbReference>
<dbReference type="PRINTS" id="PR01951">
    <property type="entry name" value="LANCEUKARYTE"/>
</dbReference>
<dbReference type="Pfam" id="PF05147">
    <property type="entry name" value="LANC_like"/>
    <property type="match status" value="1"/>
</dbReference>
<dbReference type="EMBL" id="CAXITT010000318">
    <property type="protein sequence ID" value="CAL1538923.1"/>
    <property type="molecule type" value="Genomic_DNA"/>
</dbReference>
<evidence type="ECO:0000256" key="1">
    <source>
        <dbReference type="ARBA" id="ARBA00007179"/>
    </source>
</evidence>
<dbReference type="GO" id="GO:0031179">
    <property type="term" value="P:peptide modification"/>
    <property type="evidence" value="ECO:0007669"/>
    <property type="project" value="InterPro"/>
</dbReference>
<feature type="binding site" evidence="2">
    <location>
        <position position="337"/>
    </location>
    <ligand>
        <name>Zn(2+)</name>
        <dbReference type="ChEBI" id="CHEBI:29105"/>
    </ligand>
</feature>
<comment type="similarity">
    <text evidence="1">Belongs to the LanC-like protein family.</text>
</comment>
<dbReference type="InterPro" id="IPR007822">
    <property type="entry name" value="LANC-like"/>
</dbReference>
<evidence type="ECO:0000256" key="2">
    <source>
        <dbReference type="PIRSR" id="PIRSR607822-1"/>
    </source>
</evidence>
<evidence type="ECO:0000313" key="4">
    <source>
        <dbReference type="Proteomes" id="UP001497497"/>
    </source>
</evidence>
<keyword evidence="2" id="KW-0862">Zinc</keyword>
<dbReference type="InterPro" id="IPR020464">
    <property type="entry name" value="LanC-like_prot_euk"/>
</dbReference>
<dbReference type="CDD" id="cd04794">
    <property type="entry name" value="euk_LANCL"/>
    <property type="match status" value="1"/>
</dbReference>
<dbReference type="Proteomes" id="UP001497497">
    <property type="component" value="Unassembled WGS sequence"/>
</dbReference>
<sequence length="415" mass="46431">MSKPKSRYFPNKLQDYSPGLELDIVKDKWLDQIVSLIKAITDAVPTVVSSDGGLYVGSAGVAYMLCYAADYEPLHDSKITYLHMAKSLYDRDLKFTYKEKSSKADEASFLLGPAGIYALGIYLGNSLKNETLIQDNIRLYKACAKECLKPKFLSCGSDELFVGRAGYLCGALTLEKKFGTKILDDATINDICATMVRSGKEFAQRFRTDAPLLYAYYDTVYLGAAHGISSILQMILSCPSFLESDRKGAQEVRQAVDWLLSLQQPNGNFAPALDEVSNPRPEKEELVHWCHGAPGIVYLFAKAYLIWRDERYLQACLKCGELTWQRGLLTKGPGICHGIAGSGYVFLLLYRLTKDKKHLHRAQQFANFLFTDQFQSGARTPDSPYSLYEGLAGTVCFLLDLIEPEKAAYPFFEVF</sequence>
<keyword evidence="2" id="KW-0479">Metal-binding</keyword>
<dbReference type="GO" id="GO:0046872">
    <property type="term" value="F:metal ion binding"/>
    <property type="evidence" value="ECO:0007669"/>
    <property type="project" value="UniProtKB-KW"/>
</dbReference>
<evidence type="ECO:0008006" key="5">
    <source>
        <dbReference type="Google" id="ProtNLM"/>
    </source>
</evidence>
<dbReference type="GO" id="GO:0005886">
    <property type="term" value="C:plasma membrane"/>
    <property type="evidence" value="ECO:0007669"/>
    <property type="project" value="TreeGrafter"/>
</dbReference>
<gene>
    <name evidence="3" type="ORF">GSLYS_00012744001</name>
</gene>
<dbReference type="FunFam" id="1.50.10.10:FF:000012">
    <property type="entry name" value="LanC-like protein 3"/>
    <property type="match status" value="1"/>
</dbReference>
<proteinExistence type="inferred from homology"/>
<dbReference type="InterPro" id="IPR012341">
    <property type="entry name" value="6hp_glycosidase-like_sf"/>
</dbReference>
<reference evidence="3 4" key="1">
    <citation type="submission" date="2024-04" db="EMBL/GenBank/DDBJ databases">
        <authorList>
            <consortium name="Genoscope - CEA"/>
            <person name="William W."/>
        </authorList>
    </citation>
    <scope>NUCLEOTIDE SEQUENCE [LARGE SCALE GENOMIC DNA]</scope>
</reference>
<protein>
    <recommendedName>
        <fullName evidence="5">LanC-like protein 3</fullName>
    </recommendedName>
</protein>
<keyword evidence="4" id="KW-1185">Reference proteome</keyword>